<organism evidence="3 4">
    <name type="scientific">Raoultella terrigena</name>
    <name type="common">Klebsiella terrigena</name>
    <dbReference type="NCBI Taxonomy" id="577"/>
    <lineage>
        <taxon>Bacteria</taxon>
        <taxon>Pseudomonadati</taxon>
        <taxon>Pseudomonadota</taxon>
        <taxon>Gammaproteobacteria</taxon>
        <taxon>Enterobacterales</taxon>
        <taxon>Enterobacteriaceae</taxon>
        <taxon>Klebsiella/Raoultella group</taxon>
        <taxon>Raoultella</taxon>
    </lineage>
</organism>
<proteinExistence type="predicted"/>
<dbReference type="GO" id="GO:0009103">
    <property type="term" value="P:lipopolysaccharide biosynthetic process"/>
    <property type="evidence" value="ECO:0007669"/>
    <property type="project" value="TreeGrafter"/>
</dbReference>
<dbReference type="EMBL" id="CABDVU010000001">
    <property type="protein sequence ID" value="VTN15533.1"/>
    <property type="molecule type" value="Genomic_DNA"/>
</dbReference>
<evidence type="ECO:0000256" key="1">
    <source>
        <dbReference type="SAM" id="Phobius"/>
    </source>
</evidence>
<dbReference type="EC" id="2.3.1.-" evidence="3"/>
<evidence type="ECO:0000259" key="2">
    <source>
        <dbReference type="Pfam" id="PF01757"/>
    </source>
</evidence>
<dbReference type="Pfam" id="PF01757">
    <property type="entry name" value="Acyl_transf_3"/>
    <property type="match status" value="1"/>
</dbReference>
<dbReference type="Proteomes" id="UP000339249">
    <property type="component" value="Unassembled WGS sequence"/>
</dbReference>
<feature type="domain" description="Acyltransferase 3" evidence="2">
    <location>
        <begin position="6"/>
        <end position="336"/>
    </location>
</feature>
<feature type="transmembrane region" description="Helical" evidence="1">
    <location>
        <begin position="250"/>
        <end position="271"/>
    </location>
</feature>
<gene>
    <name evidence="3" type="primary">oatA</name>
    <name evidence="3" type="ORF">NCTC9185_07621</name>
</gene>
<reference evidence="3 4" key="1">
    <citation type="submission" date="2019-04" db="EMBL/GenBank/DDBJ databases">
        <authorList>
            <consortium name="Pathogen Informatics"/>
        </authorList>
    </citation>
    <scope>NUCLEOTIDE SEQUENCE [LARGE SCALE GENOMIC DNA]</scope>
    <source>
        <strain evidence="3 4">NCTC9185</strain>
    </source>
</reference>
<keyword evidence="1" id="KW-1133">Transmembrane helix</keyword>
<accession>A0A4U9DH67</accession>
<dbReference type="PANTHER" id="PTHR23028">
    <property type="entry name" value="ACETYLTRANSFERASE"/>
    <property type="match status" value="1"/>
</dbReference>
<feature type="transmembrane region" description="Helical" evidence="1">
    <location>
        <begin position="84"/>
        <end position="105"/>
    </location>
</feature>
<keyword evidence="1" id="KW-0812">Transmembrane</keyword>
<feature type="transmembrane region" description="Helical" evidence="1">
    <location>
        <begin position="165"/>
        <end position="185"/>
    </location>
</feature>
<protein>
    <submittedName>
        <fullName evidence="3">O-acetyltransferase OatA</fullName>
        <ecNumber evidence="3">2.3.1.-</ecNumber>
    </submittedName>
</protein>
<feature type="transmembrane region" description="Helical" evidence="1">
    <location>
        <begin position="197"/>
        <end position="215"/>
    </location>
</feature>
<keyword evidence="3" id="KW-0808">Transferase</keyword>
<dbReference type="InterPro" id="IPR002656">
    <property type="entry name" value="Acyl_transf_3_dom"/>
</dbReference>
<dbReference type="GO" id="GO:0016020">
    <property type="term" value="C:membrane"/>
    <property type="evidence" value="ECO:0007669"/>
    <property type="project" value="TreeGrafter"/>
</dbReference>
<evidence type="ECO:0000313" key="4">
    <source>
        <dbReference type="Proteomes" id="UP000339249"/>
    </source>
</evidence>
<evidence type="ECO:0000313" key="3">
    <source>
        <dbReference type="EMBL" id="VTN15533.1"/>
    </source>
</evidence>
<feature type="transmembrane region" description="Helical" evidence="1">
    <location>
        <begin position="320"/>
        <end position="339"/>
    </location>
</feature>
<name>A0A4U9DH67_RAOTE</name>
<feature type="transmembrane region" description="Helical" evidence="1">
    <location>
        <begin position="142"/>
        <end position="158"/>
    </location>
</feature>
<sequence length="353" mass="40494">MKKSFNHWLDFCRASAIILVLLSHGRYFLLPSFPQLNFFKFGGFLGVELFFVLSGVLIGKILLEKIENSTSPTDWVMGFWCRRWLRTYPSYLLFLCVNLILLFNIRPDLFPNIIKYLTFTQGLLAPHPTFFGEAWSLAVEEIFYLLTPLIFSVFLWLSGNKDLSLKITITALITIPLALRVYAAFNSQLSLNEIRTISLFRIDSIIYGVLAILYLKKYGSNYLNKAGMLLVPICIYISSKDDSYINDSTFLKIFLFPMANLGFACLICTGLSIHFNKYIAIIFSSIARWSYAAYLVNLPVLFLIKYLLSPPATYAECFSQWILFITLTLAISCLIYTVFEKNILRLRDKLVAS</sequence>
<dbReference type="InterPro" id="IPR050879">
    <property type="entry name" value="Acyltransferase_3"/>
</dbReference>
<keyword evidence="1" id="KW-0472">Membrane</keyword>
<feature type="transmembrane region" description="Helical" evidence="1">
    <location>
        <begin position="222"/>
        <end position="238"/>
    </location>
</feature>
<keyword evidence="3" id="KW-0012">Acyltransferase</keyword>
<feature type="transmembrane region" description="Helical" evidence="1">
    <location>
        <begin position="291"/>
        <end position="308"/>
    </location>
</feature>
<feature type="transmembrane region" description="Helical" evidence="1">
    <location>
        <begin position="41"/>
        <end position="63"/>
    </location>
</feature>
<dbReference type="PANTHER" id="PTHR23028:SF53">
    <property type="entry name" value="ACYL_TRANSF_3 DOMAIN-CONTAINING PROTEIN"/>
    <property type="match status" value="1"/>
</dbReference>
<dbReference type="GO" id="GO:0016747">
    <property type="term" value="F:acyltransferase activity, transferring groups other than amino-acyl groups"/>
    <property type="evidence" value="ECO:0007669"/>
    <property type="project" value="InterPro"/>
</dbReference>
<dbReference type="AlphaFoldDB" id="A0A4U9DH67"/>